<evidence type="ECO:0000313" key="2">
    <source>
        <dbReference type="Proteomes" id="UP001066276"/>
    </source>
</evidence>
<protein>
    <submittedName>
        <fullName evidence="1">Uncharacterized protein</fullName>
    </submittedName>
</protein>
<dbReference type="EMBL" id="JANPWB010000007">
    <property type="protein sequence ID" value="KAJ1169172.1"/>
    <property type="molecule type" value="Genomic_DNA"/>
</dbReference>
<comment type="caution">
    <text evidence="1">The sequence shown here is derived from an EMBL/GenBank/DDBJ whole genome shotgun (WGS) entry which is preliminary data.</text>
</comment>
<name>A0AAV7SZ96_PLEWA</name>
<keyword evidence="2" id="KW-1185">Reference proteome</keyword>
<dbReference type="AlphaFoldDB" id="A0AAV7SZ96"/>
<accession>A0AAV7SZ96</accession>
<organism evidence="1 2">
    <name type="scientific">Pleurodeles waltl</name>
    <name type="common">Iberian ribbed newt</name>
    <dbReference type="NCBI Taxonomy" id="8319"/>
    <lineage>
        <taxon>Eukaryota</taxon>
        <taxon>Metazoa</taxon>
        <taxon>Chordata</taxon>
        <taxon>Craniata</taxon>
        <taxon>Vertebrata</taxon>
        <taxon>Euteleostomi</taxon>
        <taxon>Amphibia</taxon>
        <taxon>Batrachia</taxon>
        <taxon>Caudata</taxon>
        <taxon>Salamandroidea</taxon>
        <taxon>Salamandridae</taxon>
        <taxon>Pleurodelinae</taxon>
        <taxon>Pleurodeles</taxon>
    </lineage>
</organism>
<reference evidence="1" key="1">
    <citation type="journal article" date="2022" name="bioRxiv">
        <title>Sequencing and chromosome-scale assembly of the giantPleurodeles waltlgenome.</title>
        <authorList>
            <person name="Brown T."/>
            <person name="Elewa A."/>
            <person name="Iarovenko S."/>
            <person name="Subramanian E."/>
            <person name="Araus A.J."/>
            <person name="Petzold A."/>
            <person name="Susuki M."/>
            <person name="Suzuki K.-i.T."/>
            <person name="Hayashi T."/>
            <person name="Toyoda A."/>
            <person name="Oliveira C."/>
            <person name="Osipova E."/>
            <person name="Leigh N.D."/>
            <person name="Simon A."/>
            <person name="Yun M.H."/>
        </authorList>
    </citation>
    <scope>NUCLEOTIDE SEQUENCE</scope>
    <source>
        <strain evidence="1">20211129_DDA</strain>
        <tissue evidence="1">Liver</tissue>
    </source>
</reference>
<sequence length="652" mass="74233">MPRRVKIAEDYVREHKDLAVEEVNGRKLLICKFCRVRIPIVTGKTASRITDHLASKTHWKLSPGTHRSRTQNTPRRLKNAEDYVRAHPDLSVEEGSGRKLLMCKYCRVSVPIISGKTASRIKDHLSSKTHLKLKTMYSSDDDLGQEPVAEMKPSFKREHEEKDLAHEFTRALVQSGTSLDQADGPIGDLFRKFAPAGEKIPTSTEMYCKYLPEVFKADLDHITALISGGIKISVTVDETPEMLGDPAVAVLFTFCDAENGWVRRTVMADLDIVETCNAVSISALLQKVLERFHKNWSDVVCIGSDSATYMKKLCDDLGKTVPEFKAIHVRDPCRLLDGVLKAALHSSELMRNAVDFVVHADTLFRYARKLKQKYFSFCTLYGMTGKMIPTVSSRWSVSLLDAVNAILSMWRPFTEFVLSDSADRKCDFLRTHIDNEIKKNTMYCTLRFLQENMPALGDIIKKLEGENTYIYQVYNAVGVEVKLLLEKKLGDTFNDFGYVTCALLECLPLGQQRTVEEMFRIYYSTMYDKWQVIMCRNLPSATMSFEVNEASLWYSVQVLDPFRKAEMPQNFEKYKFIFDCFDSRECICRQFNEYVAEGVPEYDHLQAALSCRSARGATTSESVKDSKPFCFNVLSFVLPDFELVSHPDYGDG</sequence>
<dbReference type="SUPFAM" id="SSF53098">
    <property type="entry name" value="Ribonuclease H-like"/>
    <property type="match status" value="1"/>
</dbReference>
<evidence type="ECO:0000313" key="1">
    <source>
        <dbReference type="EMBL" id="KAJ1169172.1"/>
    </source>
</evidence>
<gene>
    <name evidence="1" type="ORF">NDU88_001078</name>
</gene>
<dbReference type="Proteomes" id="UP001066276">
    <property type="component" value="Chromosome 4_1"/>
</dbReference>
<proteinExistence type="predicted"/>
<dbReference type="InterPro" id="IPR012337">
    <property type="entry name" value="RNaseH-like_sf"/>
</dbReference>